<gene>
    <name evidence="4" type="ORF">LADA_0G09670G</name>
</gene>
<name>A0A1G4JUH4_9SACH</name>
<protein>
    <recommendedName>
        <fullName evidence="3">Stationary phase protein 4</fullName>
    </recommendedName>
</protein>
<organism evidence="4 5">
    <name type="scientific">Lachancea dasiensis</name>
    <dbReference type="NCBI Taxonomy" id="1072105"/>
    <lineage>
        <taxon>Eukaryota</taxon>
        <taxon>Fungi</taxon>
        <taxon>Dikarya</taxon>
        <taxon>Ascomycota</taxon>
        <taxon>Saccharomycotina</taxon>
        <taxon>Saccharomycetes</taxon>
        <taxon>Saccharomycetales</taxon>
        <taxon>Saccharomycetaceae</taxon>
        <taxon>Lachancea</taxon>
    </lineage>
</organism>
<sequence>MGGIFEAFEVYNKNKHSSHPRMFGGTSNTGGTRTDYLYSSEHYTPKQQKMDKEELLGQSMGESAKMTGLPADKMVDISHMSQHELEELMKGLRKGEPNNRVNF</sequence>
<evidence type="ECO:0000313" key="5">
    <source>
        <dbReference type="Proteomes" id="UP000190274"/>
    </source>
</evidence>
<accession>A0A1G4JUH4</accession>
<reference evidence="5" key="1">
    <citation type="submission" date="2016-03" db="EMBL/GenBank/DDBJ databases">
        <authorList>
            <person name="Devillers H."/>
        </authorList>
    </citation>
    <scope>NUCLEOTIDE SEQUENCE [LARGE SCALE GENOMIC DNA]</scope>
</reference>
<dbReference type="Pfam" id="PF17325">
    <property type="entry name" value="SPG4"/>
    <property type="match status" value="1"/>
</dbReference>
<evidence type="ECO:0000256" key="1">
    <source>
        <dbReference type="ARBA" id="ARBA00003155"/>
    </source>
</evidence>
<evidence type="ECO:0000256" key="3">
    <source>
        <dbReference type="ARBA" id="ARBA00020398"/>
    </source>
</evidence>
<dbReference type="Proteomes" id="UP000190274">
    <property type="component" value="Chromosome G"/>
</dbReference>
<evidence type="ECO:0000313" key="4">
    <source>
        <dbReference type="EMBL" id="SCU94608.1"/>
    </source>
</evidence>
<dbReference type="EMBL" id="LT598457">
    <property type="protein sequence ID" value="SCU94608.1"/>
    <property type="molecule type" value="Genomic_DNA"/>
</dbReference>
<comment type="similarity">
    <text evidence="2">Belongs to the SPG4 family.</text>
</comment>
<proteinExistence type="inferred from homology"/>
<dbReference type="OrthoDB" id="4067991at2759"/>
<keyword evidence="5" id="KW-1185">Reference proteome</keyword>
<dbReference type="AlphaFoldDB" id="A0A1G4JUH4"/>
<dbReference type="InterPro" id="IPR020485">
    <property type="entry name" value="Spg4"/>
</dbReference>
<comment type="function">
    <text evidence="1">Stationary phase-essential protein not required for growth on nonfermentable carbon sources.</text>
</comment>
<evidence type="ECO:0000256" key="2">
    <source>
        <dbReference type="ARBA" id="ARBA00007045"/>
    </source>
</evidence>